<evidence type="ECO:0008006" key="3">
    <source>
        <dbReference type="Google" id="ProtNLM"/>
    </source>
</evidence>
<feature type="transmembrane region" description="Helical" evidence="1">
    <location>
        <begin position="37"/>
        <end position="53"/>
    </location>
</feature>
<proteinExistence type="predicted"/>
<keyword evidence="1" id="KW-0472">Membrane</keyword>
<keyword evidence="1" id="KW-1133">Transmembrane helix</keyword>
<reference evidence="2" key="1">
    <citation type="submission" date="2020-08" db="EMBL/GenBank/DDBJ databases">
        <title>Genetic structure, function and evolution of capsule biosynthesis loci in Vibrio parahaemolyticus.</title>
        <authorList>
            <person name="Li L."/>
            <person name="Bian S."/>
        </authorList>
    </citation>
    <scope>NUCLEOTIDE SEQUENCE</scope>
    <source>
        <strain evidence="2">VP32</strain>
    </source>
</reference>
<feature type="transmembrane region" description="Helical" evidence="1">
    <location>
        <begin position="121"/>
        <end position="145"/>
    </location>
</feature>
<protein>
    <recommendedName>
        <fullName evidence="3">Polysaccharide polymerase</fullName>
    </recommendedName>
</protein>
<accession>A0A7M1WBS5</accession>
<feature type="transmembrane region" description="Helical" evidence="1">
    <location>
        <begin position="316"/>
        <end position="337"/>
    </location>
</feature>
<name>A0A7M1WBS5_VIBPH</name>
<sequence>MKSKILIYTMIISKKEIYSALFCFMLIFSWILSNLGVHFYIVLNMIIALAYLSGYTKGVIGRETLIFLMSFLFIMFGLYKVPKDIFDQTAYIASILYCFSGVFAIRVYLSFSDKDRERALTYILYLFVLVMLLQQLTFIATGVYLDFHSLVTFFKYESRFGNNFTFLGPLIRPTLFFQEPSNCAIVIYVLSFLAYLNGNKKLCTRFLILSVFTFSFVAVFMAICLLAHLLISRIKYVKNVYYLLFILIPFVIPVLIGLFENINFGYNAIGYRLVIFKALTEATIFEKLFGFGLFFIQEPITLYGMKLNSSHFKDTGFLINILASSGAVGLTFLLGWLKKISINNVIFVFVLAILMTKIDFNTPALWIVLYGLYFYSKPISNRISLNY</sequence>
<feature type="transmembrane region" description="Helical" evidence="1">
    <location>
        <begin position="175"/>
        <end position="195"/>
    </location>
</feature>
<feature type="transmembrane region" description="Helical" evidence="1">
    <location>
        <begin position="241"/>
        <end position="262"/>
    </location>
</feature>
<organism evidence="2">
    <name type="scientific">Vibrio parahaemolyticus</name>
    <dbReference type="NCBI Taxonomy" id="670"/>
    <lineage>
        <taxon>Bacteria</taxon>
        <taxon>Pseudomonadati</taxon>
        <taxon>Pseudomonadota</taxon>
        <taxon>Gammaproteobacteria</taxon>
        <taxon>Vibrionales</taxon>
        <taxon>Vibrionaceae</taxon>
        <taxon>Vibrio</taxon>
    </lineage>
</organism>
<feature type="transmembrane region" description="Helical" evidence="1">
    <location>
        <begin position="65"/>
        <end position="82"/>
    </location>
</feature>
<gene>
    <name evidence="2" type="ORF">VP32_00015</name>
</gene>
<feature type="transmembrane region" description="Helical" evidence="1">
    <location>
        <begin position="344"/>
        <end position="375"/>
    </location>
</feature>
<feature type="transmembrane region" description="Helical" evidence="1">
    <location>
        <begin position="274"/>
        <end position="296"/>
    </location>
</feature>
<dbReference type="EMBL" id="MT898269">
    <property type="protein sequence ID" value="QOS24465.1"/>
    <property type="molecule type" value="Genomic_DNA"/>
</dbReference>
<evidence type="ECO:0000256" key="1">
    <source>
        <dbReference type="SAM" id="Phobius"/>
    </source>
</evidence>
<feature type="transmembrane region" description="Helical" evidence="1">
    <location>
        <begin position="88"/>
        <end position="109"/>
    </location>
</feature>
<feature type="transmembrane region" description="Helical" evidence="1">
    <location>
        <begin position="207"/>
        <end position="229"/>
    </location>
</feature>
<dbReference type="AlphaFoldDB" id="A0A7M1WBS5"/>
<evidence type="ECO:0000313" key="2">
    <source>
        <dbReference type="EMBL" id="QOS24465.1"/>
    </source>
</evidence>
<keyword evidence="1" id="KW-0812">Transmembrane</keyword>